<accession>Q23PV8</accession>
<dbReference type="PROSITE" id="PS50086">
    <property type="entry name" value="TBC_RABGAP"/>
    <property type="match status" value="1"/>
</dbReference>
<dbReference type="GO" id="GO:0031267">
    <property type="term" value="F:small GTPase binding"/>
    <property type="evidence" value="ECO:0007669"/>
    <property type="project" value="TreeGrafter"/>
</dbReference>
<gene>
    <name evidence="3" type="ORF">TTHERM_00463250</name>
</gene>
<feature type="coiled-coil region" evidence="1">
    <location>
        <begin position="502"/>
        <end position="587"/>
    </location>
</feature>
<dbReference type="OrthoDB" id="292358at2759"/>
<evidence type="ECO:0000259" key="2">
    <source>
        <dbReference type="PROSITE" id="PS50086"/>
    </source>
</evidence>
<dbReference type="SUPFAM" id="SSF47923">
    <property type="entry name" value="Ypt/Rab-GAP domain of gyp1p"/>
    <property type="match status" value="2"/>
</dbReference>
<keyword evidence="4" id="KW-1185">Reference proteome</keyword>
<dbReference type="RefSeq" id="XP_001018822.2">
    <property type="nucleotide sequence ID" value="XM_001018822.2"/>
</dbReference>
<reference evidence="4" key="1">
    <citation type="journal article" date="2006" name="PLoS Biol.">
        <title>Macronuclear genome sequence of the ciliate Tetrahymena thermophila, a model eukaryote.</title>
        <authorList>
            <person name="Eisen J.A."/>
            <person name="Coyne R.S."/>
            <person name="Wu M."/>
            <person name="Wu D."/>
            <person name="Thiagarajan M."/>
            <person name="Wortman J.R."/>
            <person name="Badger J.H."/>
            <person name="Ren Q."/>
            <person name="Amedeo P."/>
            <person name="Jones K.M."/>
            <person name="Tallon L.J."/>
            <person name="Delcher A.L."/>
            <person name="Salzberg S.L."/>
            <person name="Silva J.C."/>
            <person name="Haas B.J."/>
            <person name="Majoros W.H."/>
            <person name="Farzad M."/>
            <person name="Carlton J.M."/>
            <person name="Smith R.K. Jr."/>
            <person name="Garg J."/>
            <person name="Pearlman R.E."/>
            <person name="Karrer K.M."/>
            <person name="Sun L."/>
            <person name="Manning G."/>
            <person name="Elde N.C."/>
            <person name="Turkewitz A.P."/>
            <person name="Asai D.J."/>
            <person name="Wilkes D.E."/>
            <person name="Wang Y."/>
            <person name="Cai H."/>
            <person name="Collins K."/>
            <person name="Stewart B.A."/>
            <person name="Lee S.R."/>
            <person name="Wilamowska K."/>
            <person name="Weinberg Z."/>
            <person name="Ruzzo W.L."/>
            <person name="Wloga D."/>
            <person name="Gaertig J."/>
            <person name="Frankel J."/>
            <person name="Tsao C.-C."/>
            <person name="Gorovsky M.A."/>
            <person name="Keeling P.J."/>
            <person name="Waller R.F."/>
            <person name="Patron N.J."/>
            <person name="Cherry J.M."/>
            <person name="Stover N.A."/>
            <person name="Krieger C.J."/>
            <person name="del Toro C."/>
            <person name="Ryder H.F."/>
            <person name="Williamson S.C."/>
            <person name="Barbeau R.A."/>
            <person name="Hamilton E.P."/>
            <person name="Orias E."/>
        </authorList>
    </citation>
    <scope>NUCLEOTIDE SEQUENCE [LARGE SCALE GENOMIC DNA]</scope>
    <source>
        <strain evidence="4">SB210</strain>
    </source>
</reference>
<dbReference type="GeneID" id="7835294"/>
<dbReference type="PANTHER" id="PTHR47219:SF20">
    <property type="entry name" value="TBC1 DOMAIN FAMILY MEMBER 2B"/>
    <property type="match status" value="1"/>
</dbReference>
<dbReference type="HOGENOM" id="CLU_394082_0_0_1"/>
<evidence type="ECO:0000256" key="1">
    <source>
        <dbReference type="SAM" id="Coils"/>
    </source>
</evidence>
<dbReference type="EMBL" id="GG662650">
    <property type="protein sequence ID" value="EAR98577.2"/>
    <property type="molecule type" value="Genomic_DNA"/>
</dbReference>
<dbReference type="AlphaFoldDB" id="Q23PV8"/>
<proteinExistence type="predicted"/>
<dbReference type="InterPro" id="IPR000195">
    <property type="entry name" value="Rab-GAP-TBC_dom"/>
</dbReference>
<dbReference type="InterPro" id="IPR035969">
    <property type="entry name" value="Rab-GAP_TBC_sf"/>
</dbReference>
<dbReference type="PANTHER" id="PTHR47219">
    <property type="entry name" value="RAB GTPASE-ACTIVATING PROTEIN 1-LIKE"/>
    <property type="match status" value="1"/>
</dbReference>
<dbReference type="Gene3D" id="1.10.472.80">
    <property type="entry name" value="Ypt/Rab-GAP domain of gyp1p, domain 3"/>
    <property type="match status" value="1"/>
</dbReference>
<feature type="domain" description="Rab-GAP TBC" evidence="2">
    <location>
        <begin position="120"/>
        <end position="306"/>
    </location>
</feature>
<dbReference type="InterPro" id="IPR050302">
    <property type="entry name" value="Rab_GAP_TBC_domain"/>
</dbReference>
<evidence type="ECO:0000313" key="4">
    <source>
        <dbReference type="Proteomes" id="UP000009168"/>
    </source>
</evidence>
<sequence>MKETQKVNVLDLPNQQERNDGIYEEFWKVRDPQVFAKKILNQRAARKYFRSEGLYKDLFCKTNESVKIDFRSKDKDRKIIIKQAKNMNIFTIFAQNDMKKLKQKQMCKYIRAIISLKKENISKEESKQIWMQCSGSLDMNRQNQQYYKKILQQQYYDVSEHQIDQDMKRSRELVAEDSQLQAMKRIFIAYARRNACIGYCQGLNYIVAKFLRFGISEEESFWLLVQLLENILPLDYYPSMMMGVVCDQKIFEQILKVENEKVYKKLNSFEANVLNILLTQWIVCLFTQALDDSLLLVIFNHLFTKGSIIIFKVCLVLINYCEKEILKSEGLEVVKKVENKLKDWKDAKKFSSKLEKIYINEKGINFMREFYKQICLIQLKQKSMNRRYQPKQIDFSKIECNQDYPTCKHLIEKENTRDNNQPPEYFIFKSTRNFQFVWDYFQNSKNGDKRNVGINEDEDIMQTLHDHICPKKQLNNKSSIKIQEQNSEIINLQIQDQKEITIKNEQEQQQNEVIQIKQQNNNQQLQQQIQNLQKIENQNVNQSAQNQEIFLQQIENQENKIQQIQNKEINHQQIEKQQQQYDNQNENGFQKLQTENEQQNEIQQNQNILTETKQIQIVGVQNQNILTESEQIQIVNEQLKHIKLDQSVVQDYNNQSKIQNEVQINENQQTQQEHQNEQQGSTLKYKNYQPILANIDEETKVQQIESEEICDRTNKLDRSQNTSQVYSVILQEQSYDFNNTTRYNIDPCRYSSDSSVEPQLYFKKEELDNSNSIRFFSDITRQKNKFNYLINNPSKNQTNNYNFSEISKVIKEIQEEA</sequence>
<dbReference type="GO" id="GO:0005096">
    <property type="term" value="F:GTPase activator activity"/>
    <property type="evidence" value="ECO:0007669"/>
    <property type="project" value="TreeGrafter"/>
</dbReference>
<name>Q23PV8_TETTS</name>
<organism evidence="3 4">
    <name type="scientific">Tetrahymena thermophila (strain SB210)</name>
    <dbReference type="NCBI Taxonomy" id="312017"/>
    <lineage>
        <taxon>Eukaryota</taxon>
        <taxon>Sar</taxon>
        <taxon>Alveolata</taxon>
        <taxon>Ciliophora</taxon>
        <taxon>Intramacronucleata</taxon>
        <taxon>Oligohymenophorea</taxon>
        <taxon>Hymenostomatida</taxon>
        <taxon>Tetrahymenina</taxon>
        <taxon>Tetrahymenidae</taxon>
        <taxon>Tetrahymena</taxon>
    </lineage>
</organism>
<dbReference type="Pfam" id="PF00566">
    <property type="entry name" value="RabGAP-TBC"/>
    <property type="match status" value="1"/>
</dbReference>
<dbReference type="eggNOG" id="KOG4347">
    <property type="taxonomic scope" value="Eukaryota"/>
</dbReference>
<protein>
    <submittedName>
        <fullName evidence="3">TBC domain protein</fullName>
    </submittedName>
</protein>
<keyword evidence="1" id="KW-0175">Coiled coil</keyword>
<dbReference type="Gene3D" id="1.10.8.270">
    <property type="entry name" value="putative rabgap domain of human tbc1 domain family member 14 like domains"/>
    <property type="match status" value="1"/>
</dbReference>
<dbReference type="SMART" id="SM00164">
    <property type="entry name" value="TBC"/>
    <property type="match status" value="1"/>
</dbReference>
<dbReference type="KEGG" id="tet:TTHERM_00463250"/>
<dbReference type="Proteomes" id="UP000009168">
    <property type="component" value="Unassembled WGS sequence"/>
</dbReference>
<dbReference type="STRING" id="312017.Q23PV8"/>
<dbReference type="InParanoid" id="Q23PV8"/>
<evidence type="ECO:0000313" key="3">
    <source>
        <dbReference type="EMBL" id="EAR98577.2"/>
    </source>
</evidence>